<reference evidence="3" key="1">
    <citation type="submission" date="2020-12" db="UniProtKB">
        <authorList>
            <consortium name="WormBaseParasite"/>
        </authorList>
    </citation>
    <scope>IDENTIFICATION</scope>
    <source>
        <strain evidence="3">MHco3</strain>
    </source>
</reference>
<feature type="compositionally biased region" description="Basic and acidic residues" evidence="1">
    <location>
        <begin position="333"/>
        <end position="344"/>
    </location>
</feature>
<name>A0A7I4XT59_HAECO</name>
<evidence type="ECO:0000313" key="2">
    <source>
        <dbReference type="Proteomes" id="UP000025227"/>
    </source>
</evidence>
<feature type="region of interest" description="Disordered" evidence="1">
    <location>
        <begin position="432"/>
        <end position="461"/>
    </location>
</feature>
<keyword evidence="2" id="KW-1185">Reference proteome</keyword>
<evidence type="ECO:0000256" key="1">
    <source>
        <dbReference type="SAM" id="MobiDB-lite"/>
    </source>
</evidence>
<evidence type="ECO:0000313" key="3">
    <source>
        <dbReference type="WBParaSite" id="HCON_00007710-00001"/>
    </source>
</evidence>
<feature type="compositionally biased region" description="Polar residues" evidence="1">
    <location>
        <begin position="291"/>
        <end position="300"/>
    </location>
</feature>
<feature type="compositionally biased region" description="Polar residues" evidence="1">
    <location>
        <begin position="248"/>
        <end position="257"/>
    </location>
</feature>
<proteinExistence type="predicted"/>
<feature type="region of interest" description="Disordered" evidence="1">
    <location>
        <begin position="248"/>
        <end position="270"/>
    </location>
</feature>
<sequence length="490" mass="54623">MIDLCKVVSGLELSLDAEEAMASYSDDLVDAIIDGICMQTKIRGDHRIIEKDVLNSVQAVSFFPPRVVPRATLKIFSPRAEPDGGGRPSAMPEAAISAPSSQKPTQPALRPRKQVIDEAQFLEDIRKMKPKDTREPQIFYSHKLTLEAKDLQPRLGAAAIAEATAAMERPARHFIGRPQPLITEDRGCVQPELTTYNRYRNYLGITGPMPNIKPNIGPLTKLPAYLQALQQRNEMLGLASVVNTAKQVPAQPQSVNRPAQPRSLNRPVQPLSINRPAQLPIRAGPIQHPYQYSQQTSVRPPQSFPMPINGRQAYQQKPPQDATHAVQRFHQQQRRERWVDELERSALMSPTPPLSERSFPIRGVGDRTVRSEETPRETPAPTRELTPPDDNEWEPVEGPVDHVDCAEYYMRVNGGVKGKKAGSEPIMSVGVSRAEGRGQEQPLVQPRSSQSRKFVRPKPPAHFSAKEAEMFEKCVKMLEMIALGGSQEEP</sequence>
<dbReference type="AlphaFoldDB" id="A0A7I4XT59"/>
<protein>
    <submittedName>
        <fullName evidence="3">Transcription initiation factor TFIID subunit 8</fullName>
    </submittedName>
</protein>
<dbReference type="OMA" id="ITEDRGC"/>
<feature type="region of interest" description="Disordered" evidence="1">
    <location>
        <begin position="291"/>
        <end position="398"/>
    </location>
</feature>
<feature type="compositionally biased region" description="Basic and acidic residues" evidence="1">
    <location>
        <begin position="364"/>
        <end position="376"/>
    </location>
</feature>
<dbReference type="OrthoDB" id="5844636at2759"/>
<organism evidence="2 3">
    <name type="scientific">Haemonchus contortus</name>
    <name type="common">Barber pole worm</name>
    <dbReference type="NCBI Taxonomy" id="6289"/>
    <lineage>
        <taxon>Eukaryota</taxon>
        <taxon>Metazoa</taxon>
        <taxon>Ecdysozoa</taxon>
        <taxon>Nematoda</taxon>
        <taxon>Chromadorea</taxon>
        <taxon>Rhabditida</taxon>
        <taxon>Rhabditina</taxon>
        <taxon>Rhabditomorpha</taxon>
        <taxon>Strongyloidea</taxon>
        <taxon>Trichostrongylidae</taxon>
        <taxon>Haemonchus</taxon>
    </lineage>
</organism>
<dbReference type="WBParaSite" id="HCON_00007710-00001">
    <property type="protein sequence ID" value="HCON_00007710-00001"/>
    <property type="gene ID" value="HCON_00007710"/>
</dbReference>
<feature type="region of interest" description="Disordered" evidence="1">
    <location>
        <begin position="77"/>
        <end position="110"/>
    </location>
</feature>
<accession>A0A7I4XT59</accession>
<dbReference type="Proteomes" id="UP000025227">
    <property type="component" value="Unplaced"/>
</dbReference>